<dbReference type="EMBL" id="QPFP01000060">
    <property type="protein sequence ID" value="TEB25058.1"/>
    <property type="molecule type" value="Genomic_DNA"/>
</dbReference>
<comment type="caution">
    <text evidence="1">The sequence shown here is derived from an EMBL/GenBank/DDBJ whole genome shotgun (WGS) entry which is preliminary data.</text>
</comment>
<accession>A0A4Y7STS4</accession>
<evidence type="ECO:0000313" key="1">
    <source>
        <dbReference type="EMBL" id="TEB25058.1"/>
    </source>
</evidence>
<dbReference type="AlphaFoldDB" id="A0A4Y7STS4"/>
<organism evidence="1 2">
    <name type="scientific">Coprinellus micaceus</name>
    <name type="common">Glistening ink-cap mushroom</name>
    <name type="synonym">Coprinus micaceus</name>
    <dbReference type="NCBI Taxonomy" id="71717"/>
    <lineage>
        <taxon>Eukaryota</taxon>
        <taxon>Fungi</taxon>
        <taxon>Dikarya</taxon>
        <taxon>Basidiomycota</taxon>
        <taxon>Agaricomycotina</taxon>
        <taxon>Agaricomycetes</taxon>
        <taxon>Agaricomycetidae</taxon>
        <taxon>Agaricales</taxon>
        <taxon>Agaricineae</taxon>
        <taxon>Psathyrellaceae</taxon>
        <taxon>Coprinellus</taxon>
    </lineage>
</organism>
<reference evidence="1 2" key="1">
    <citation type="journal article" date="2019" name="Nat. Ecol. Evol.">
        <title>Megaphylogeny resolves global patterns of mushroom evolution.</title>
        <authorList>
            <person name="Varga T."/>
            <person name="Krizsan K."/>
            <person name="Foldi C."/>
            <person name="Dima B."/>
            <person name="Sanchez-Garcia M."/>
            <person name="Sanchez-Ramirez S."/>
            <person name="Szollosi G.J."/>
            <person name="Szarkandi J.G."/>
            <person name="Papp V."/>
            <person name="Albert L."/>
            <person name="Andreopoulos W."/>
            <person name="Angelini C."/>
            <person name="Antonin V."/>
            <person name="Barry K.W."/>
            <person name="Bougher N.L."/>
            <person name="Buchanan P."/>
            <person name="Buyck B."/>
            <person name="Bense V."/>
            <person name="Catcheside P."/>
            <person name="Chovatia M."/>
            <person name="Cooper J."/>
            <person name="Damon W."/>
            <person name="Desjardin D."/>
            <person name="Finy P."/>
            <person name="Geml J."/>
            <person name="Haridas S."/>
            <person name="Hughes K."/>
            <person name="Justo A."/>
            <person name="Karasinski D."/>
            <person name="Kautmanova I."/>
            <person name="Kiss B."/>
            <person name="Kocsube S."/>
            <person name="Kotiranta H."/>
            <person name="LaButti K.M."/>
            <person name="Lechner B.E."/>
            <person name="Liimatainen K."/>
            <person name="Lipzen A."/>
            <person name="Lukacs Z."/>
            <person name="Mihaltcheva S."/>
            <person name="Morgado L.N."/>
            <person name="Niskanen T."/>
            <person name="Noordeloos M.E."/>
            <person name="Ohm R.A."/>
            <person name="Ortiz-Santana B."/>
            <person name="Ovrebo C."/>
            <person name="Racz N."/>
            <person name="Riley R."/>
            <person name="Savchenko A."/>
            <person name="Shiryaev A."/>
            <person name="Soop K."/>
            <person name="Spirin V."/>
            <person name="Szebenyi C."/>
            <person name="Tomsovsky M."/>
            <person name="Tulloss R.E."/>
            <person name="Uehling J."/>
            <person name="Grigoriev I.V."/>
            <person name="Vagvolgyi C."/>
            <person name="Papp T."/>
            <person name="Martin F.M."/>
            <person name="Miettinen O."/>
            <person name="Hibbett D.S."/>
            <person name="Nagy L.G."/>
        </authorList>
    </citation>
    <scope>NUCLEOTIDE SEQUENCE [LARGE SCALE GENOMIC DNA]</scope>
    <source>
        <strain evidence="1 2">FP101781</strain>
    </source>
</reference>
<protein>
    <submittedName>
        <fullName evidence="1">Uncharacterized protein</fullName>
    </submittedName>
</protein>
<evidence type="ECO:0000313" key="2">
    <source>
        <dbReference type="Proteomes" id="UP000298030"/>
    </source>
</evidence>
<dbReference type="Proteomes" id="UP000298030">
    <property type="component" value="Unassembled WGS sequence"/>
</dbReference>
<sequence length="99" mass="11238">MIREGNRNSVAIRVPRFLEQSNPKDTVPQKEGALLKKYHPGKDIELVWTSRYRRTNAFLSPSALKILEEAYLPKGCPCSHMSVASSLNSLRLLHRGDTF</sequence>
<proteinExistence type="predicted"/>
<name>A0A4Y7STS4_COPMI</name>
<gene>
    <name evidence="1" type="ORF">FA13DRAFT_1738680</name>
</gene>
<keyword evidence="2" id="KW-1185">Reference proteome</keyword>